<dbReference type="GeneID" id="88186712"/>
<evidence type="ECO:0000256" key="2">
    <source>
        <dbReference type="SAM" id="Coils"/>
    </source>
</evidence>
<keyword evidence="1" id="KW-1188">Viral release from host cell</keyword>
<keyword evidence="3" id="KW-0472">Membrane</keyword>
<feature type="transmembrane region" description="Helical" evidence="3">
    <location>
        <begin position="764"/>
        <end position="784"/>
    </location>
</feature>
<evidence type="ECO:0000313" key="5">
    <source>
        <dbReference type="EMBL" id="ACO79881.1"/>
    </source>
</evidence>
<dbReference type="KEGG" id="avn:Avin_37360"/>
<feature type="coiled-coil region" evidence="2">
    <location>
        <begin position="195"/>
        <end position="239"/>
    </location>
</feature>
<dbReference type="InterPro" id="IPR010090">
    <property type="entry name" value="Phage_tape_meas"/>
</dbReference>
<keyword evidence="6" id="KW-1185">Reference proteome</keyword>
<feature type="transmembrane region" description="Helical" evidence="3">
    <location>
        <begin position="604"/>
        <end position="627"/>
    </location>
</feature>
<keyword evidence="3" id="KW-0812">Transmembrane</keyword>
<reference evidence="5 6" key="1">
    <citation type="journal article" date="2009" name="J. Bacteriol.">
        <title>Genome sequence of Azotobacter vinelandii, an obligate aerobe specialized to support diverse anaerobic metabolic processes.</title>
        <authorList>
            <person name="Setubal J.C."/>
            <person name="dos Santos P."/>
            <person name="Goldman B.S."/>
            <person name="Ertesvag H."/>
            <person name="Espin G."/>
            <person name="Rubio L.M."/>
            <person name="Valla S."/>
            <person name="Almeida N.F."/>
            <person name="Balasubramanian D."/>
            <person name="Cromes L."/>
            <person name="Curatti L."/>
            <person name="Du Z."/>
            <person name="Godsy E."/>
            <person name="Goodner B."/>
            <person name="Hellner-Burris K."/>
            <person name="Hernandez J.A."/>
            <person name="Houmiel K."/>
            <person name="Imperial J."/>
            <person name="Kennedy C."/>
            <person name="Larson T.J."/>
            <person name="Latreille P."/>
            <person name="Ligon L.S."/>
            <person name="Lu J."/>
            <person name="Maerk M."/>
            <person name="Miller N.M."/>
            <person name="Norton S."/>
            <person name="O'Carroll I.P."/>
            <person name="Paulsen I."/>
            <person name="Raulfs E.C."/>
            <person name="Roemer R."/>
            <person name="Rosser J."/>
            <person name="Segura D."/>
            <person name="Slater S."/>
            <person name="Stricklin S.L."/>
            <person name="Studholme D.J."/>
            <person name="Sun J."/>
            <person name="Viana C.J."/>
            <person name="Wallin E."/>
            <person name="Wang B."/>
            <person name="Wheeler C."/>
            <person name="Zhu H."/>
            <person name="Dean D.R."/>
            <person name="Dixon R."/>
            <person name="Wood D."/>
        </authorList>
    </citation>
    <scope>NUCLEOTIDE SEQUENCE [LARGE SCALE GENOMIC DNA]</scope>
    <source>
        <strain evidence="6">DJ / ATCC BAA-1303</strain>
    </source>
</reference>
<feature type="coiled-coil region" evidence="2">
    <location>
        <begin position="55"/>
        <end position="110"/>
    </location>
</feature>
<dbReference type="STRING" id="322710.Avin_37360"/>
<dbReference type="Proteomes" id="UP000002424">
    <property type="component" value="Chromosome"/>
</dbReference>
<keyword evidence="2" id="KW-0175">Coiled coil</keyword>
<dbReference type="AlphaFoldDB" id="C1DS06"/>
<protein>
    <submittedName>
        <fullName evidence="5">Phage TMP domain-containing protein</fullName>
    </submittedName>
</protein>
<dbReference type="NCBIfam" id="TIGR01760">
    <property type="entry name" value="tape_meas_TP901"/>
    <property type="match status" value="1"/>
</dbReference>
<sequence>MARDLSLQVRLSAIDRITAPLRRIVQGSGALAQAMKASQDQLKALNQQQRDLSGYRQTNVEIARQTKAIQALQARTREHTQLLEKQRAVHVNLKGNLKAAQTQYNKLAKALIEGKGETASFHFELEKAQIKLQSAQQAFNRSSSTIKTYKDRIRQADSQLAQLGSQQQNSQERLAGYKRRLDEAGIGTERLGSRARQLRGEQERLNAVLEAQKARLAAVTAQQERLTKAQKSYERAQAVAGKIAIGGAASLANGYALSRPLSAVMDAYAPAEDAAAQLRASMMGADGSVSADFEKISALATRLGDRLPGTTAQFQEMMTMLRRQGISAQSILGGTGEAAAYLAVQLKMGSSEAAEFAAKMQDSTRTTEADMMGLMDTIQRTFYLGVDPTNMLQGFASISPALSMIRKSGLEAANTLAPLLVMMDQAGMSGESAGNALRNVFQSGFKTDKVAKANKMLKKLGISLDFTDGKGEFGGLEKLFAQLQKLQKLTTEKRTAVISEIFGDDSQNLQVLNTLIDKGLDGYREVEAKMKAQADLRKRVDDQLKTLTNVIDAAQGSWTNAMAEFGAAVAPELKGLIQWLGNVASGIGAWARENPQLAGTLVKVTAGIGALAAAGGALAIGMAGLIGPFAMAKLGLSVFGIQAGSAMASTGLLGKALGGLSTSLSGLGAAWQAASLGTVLTALPGRLKAAASAAKAWVASAGSALVGSFRAAGSSALAFATAPLRWVIKGLREAALAAWMNIRVNGLLGASWNGIKAGAGGLLAVLRGGFSAVLGGAAGALRLFGQAIVFAGRALLLNPIGLTISALALAGMALLKYWQPVKAFFGGFWQGFTQGLEPLAPAFAALGSALAPLKPLWDGIAGAMSAAWQWVSRLFAPFQATATELQNATSRGQAFGLWLAGLVNSLTAIAGKMFGFGVDIVKGLINGILSMKNTVLGVIGGIGSSITGLFSKDQEIHSPSRVWAQLGNYTMQGLEQGLLKGQGGPLGAIADLSRQLTQAGALTVGLGAAGGALAIDNRPPLAAGGAAPIVVQGDTITINLQVGAGGNPADLAQQINRILDERERAKAARVRSRLHDQE</sequence>
<accession>C1DS06</accession>
<evidence type="ECO:0000259" key="4">
    <source>
        <dbReference type="Pfam" id="PF10145"/>
    </source>
</evidence>
<gene>
    <name evidence="5" type="primary">tmp</name>
    <name evidence="5" type="ordered locus">Avin_37360</name>
</gene>
<evidence type="ECO:0000313" key="6">
    <source>
        <dbReference type="Proteomes" id="UP000002424"/>
    </source>
</evidence>
<name>C1DS06_AZOVD</name>
<evidence type="ECO:0000256" key="1">
    <source>
        <dbReference type="ARBA" id="ARBA00022612"/>
    </source>
</evidence>
<proteinExistence type="predicted"/>
<organism evidence="5 6">
    <name type="scientific">Azotobacter vinelandii (strain DJ / ATCC BAA-1303)</name>
    <dbReference type="NCBI Taxonomy" id="322710"/>
    <lineage>
        <taxon>Bacteria</taxon>
        <taxon>Pseudomonadati</taxon>
        <taxon>Pseudomonadota</taxon>
        <taxon>Gammaproteobacteria</taxon>
        <taxon>Pseudomonadales</taxon>
        <taxon>Pseudomonadaceae</taxon>
        <taxon>Azotobacter</taxon>
    </lineage>
</organism>
<dbReference type="eggNOG" id="COG1196">
    <property type="taxonomic scope" value="Bacteria"/>
</dbReference>
<feature type="transmembrane region" description="Helical" evidence="3">
    <location>
        <begin position="666"/>
        <end position="684"/>
    </location>
</feature>
<keyword evidence="3" id="KW-1133">Transmembrane helix</keyword>
<dbReference type="Pfam" id="PF10145">
    <property type="entry name" value="PhageMin_Tail"/>
    <property type="match status" value="1"/>
</dbReference>
<feature type="domain" description="Phage tail tape measure protein" evidence="4">
    <location>
        <begin position="298"/>
        <end position="503"/>
    </location>
</feature>
<dbReference type="EMBL" id="CP001157">
    <property type="protein sequence ID" value="ACO79881.1"/>
    <property type="molecule type" value="Genomic_DNA"/>
</dbReference>
<dbReference type="PANTHER" id="PTHR37813">
    <property type="entry name" value="FELS-2 PROPHAGE PROTEIN"/>
    <property type="match status" value="1"/>
</dbReference>
<dbReference type="RefSeq" id="WP_012702256.1">
    <property type="nucleotide sequence ID" value="NC_012560.1"/>
</dbReference>
<dbReference type="PANTHER" id="PTHR37813:SF1">
    <property type="entry name" value="FELS-2 PROPHAGE PROTEIN"/>
    <property type="match status" value="1"/>
</dbReference>
<dbReference type="eggNOG" id="COG5283">
    <property type="taxonomic scope" value="Bacteria"/>
</dbReference>
<dbReference type="HOGENOM" id="CLU_006757_2_1_6"/>
<feature type="transmembrane region" description="Helical" evidence="3">
    <location>
        <begin position="796"/>
        <end position="815"/>
    </location>
</feature>
<evidence type="ECO:0000256" key="3">
    <source>
        <dbReference type="SAM" id="Phobius"/>
    </source>
</evidence>
<feature type="transmembrane region" description="Helical" evidence="3">
    <location>
        <begin position="696"/>
        <end position="722"/>
    </location>
</feature>
<dbReference type="OrthoDB" id="8019720at2"/>
<feature type="transmembrane region" description="Helical" evidence="3">
    <location>
        <begin position="634"/>
        <end position="654"/>
    </location>
</feature>
<dbReference type="EnsemblBacteria" id="ACO79881">
    <property type="protein sequence ID" value="ACO79881"/>
    <property type="gene ID" value="Avin_37360"/>
</dbReference>